<dbReference type="Pfam" id="PF03167">
    <property type="entry name" value="UDG"/>
    <property type="match status" value="1"/>
</dbReference>
<evidence type="ECO:0000313" key="5">
    <source>
        <dbReference type="EMBL" id="OTA41487.1"/>
    </source>
</evidence>
<dbReference type="AlphaFoldDB" id="A0A1Y2T721"/>
<dbReference type="Gene3D" id="3.40.470.10">
    <property type="entry name" value="Uracil-DNA glycosylase-like domain"/>
    <property type="match status" value="1"/>
</dbReference>
<dbReference type="GO" id="GO:0004844">
    <property type="term" value="F:uracil DNA N-glycosylase activity"/>
    <property type="evidence" value="ECO:0007669"/>
    <property type="project" value="TreeGrafter"/>
</dbReference>
<dbReference type="InterPro" id="IPR005122">
    <property type="entry name" value="Uracil-DNA_glycosylase-like"/>
</dbReference>
<dbReference type="SMART" id="SM00987">
    <property type="entry name" value="UreE_C"/>
    <property type="match status" value="1"/>
</dbReference>
<evidence type="ECO:0000313" key="6">
    <source>
        <dbReference type="Proteomes" id="UP000194267"/>
    </source>
</evidence>
<evidence type="ECO:0000256" key="1">
    <source>
        <dbReference type="ARBA" id="ARBA00022763"/>
    </source>
</evidence>
<dbReference type="EMBL" id="LWLV01000426">
    <property type="protein sequence ID" value="OTA41487.1"/>
    <property type="molecule type" value="Genomic_DNA"/>
</dbReference>
<dbReference type="InterPro" id="IPR015637">
    <property type="entry name" value="MUG/TDG"/>
</dbReference>
<dbReference type="CDD" id="cd10028">
    <property type="entry name" value="UDG-F2_TDG_MUG"/>
    <property type="match status" value="1"/>
</dbReference>
<keyword evidence="2" id="KW-0378">Hydrolase</keyword>
<dbReference type="InterPro" id="IPR036895">
    <property type="entry name" value="Uracil-DNA_glycosylase-like_sf"/>
</dbReference>
<evidence type="ECO:0000259" key="4">
    <source>
        <dbReference type="SMART" id="SM00986"/>
    </source>
</evidence>
<keyword evidence="1" id="KW-0227">DNA damage</keyword>
<gene>
    <name evidence="5" type="ORF">A6D92_06250</name>
</gene>
<accession>A0A1Y2T721</accession>
<dbReference type="GO" id="GO:0006285">
    <property type="term" value="P:base-excision repair, AP site formation"/>
    <property type="evidence" value="ECO:0007669"/>
    <property type="project" value="InterPro"/>
</dbReference>
<dbReference type="OMA" id="FWPVLHL"/>
<dbReference type="SUPFAM" id="SSF52141">
    <property type="entry name" value="Uracil-DNA glycosylase-like"/>
    <property type="match status" value="1"/>
</dbReference>
<protein>
    <submittedName>
        <fullName evidence="5">Mismatch-specific DNA-glycosylase</fullName>
    </submittedName>
</protein>
<reference evidence="6" key="1">
    <citation type="submission" date="2016-04" db="EMBL/GenBank/DDBJ databases">
        <authorList>
            <person name="Antunes L.P."/>
            <person name="Martins L.F."/>
            <person name="Pereira R.V."/>
            <person name="Thomas A.M."/>
            <person name="Barbosa D."/>
            <person name="Nascimento L."/>
            <person name="Silva G.M."/>
            <person name="Condomitti G.W."/>
            <person name="Digiampietri L.A."/>
            <person name="Lombardi K.C."/>
            <person name="Ramos P.L."/>
            <person name="Quaggio R.B."/>
            <person name="Oliveira J.C."/>
            <person name="Pascon R.C."/>
            <person name="Cruz J.B."/>
            <person name="Silva A.M."/>
            <person name="Setubal J.C."/>
        </authorList>
    </citation>
    <scope>NUCLEOTIDE SEQUENCE [LARGE SCALE GENOMIC DNA]</scope>
</reference>
<evidence type="ECO:0000256" key="3">
    <source>
        <dbReference type="ARBA" id="ARBA00023204"/>
    </source>
</evidence>
<name>A0A1Y2T721_SYMTR</name>
<dbReference type="RefSeq" id="WP_011195072.1">
    <property type="nucleotide sequence ID" value="NZ_JACSIR010000068.1"/>
</dbReference>
<comment type="caution">
    <text evidence="5">The sequence shown here is derived from an EMBL/GenBank/DDBJ whole genome shotgun (WGS) entry which is preliminary data.</text>
</comment>
<dbReference type="PANTHER" id="PTHR12159:SF9">
    <property type="entry name" value="G_T MISMATCH-SPECIFIC THYMINE DNA GLYCOSYLASE"/>
    <property type="match status" value="1"/>
</dbReference>
<organism evidence="5 6">
    <name type="scientific">Symbiobacterium thermophilum</name>
    <dbReference type="NCBI Taxonomy" id="2734"/>
    <lineage>
        <taxon>Bacteria</taxon>
        <taxon>Bacillati</taxon>
        <taxon>Bacillota</taxon>
        <taxon>Clostridia</taxon>
        <taxon>Eubacteriales</taxon>
        <taxon>Symbiobacteriaceae</taxon>
        <taxon>Symbiobacterium</taxon>
    </lineage>
</organism>
<dbReference type="PANTHER" id="PTHR12159">
    <property type="entry name" value="G/T AND G/U MISMATCH-SPECIFIC DNA GLYCOSYLASE"/>
    <property type="match status" value="1"/>
</dbReference>
<feature type="domain" description="Uracil-DNA glycosylase-like" evidence="4">
    <location>
        <begin position="6"/>
        <end position="164"/>
    </location>
</feature>
<proteinExistence type="predicted"/>
<dbReference type="Proteomes" id="UP000194267">
    <property type="component" value="Unassembled WGS sequence"/>
</dbReference>
<sequence>MTRALPDYLAPGLRVVFVGFNPGETSAREGHYYAYPGNRFYWLLWQAGLTERRYAPHEDARLLEIGYGLTDLVGRSTRSSGDLSAAELRSGREELLAKLARYRPRVACYNGKGIYAALTGRRRVAYGLQPESVIPGVLDFVAASPSGRSREPLAEKLRLYRELRALIAEGDEGERLG</sequence>
<dbReference type="GO" id="GO:0008263">
    <property type="term" value="F:pyrimidine-specific mismatch base pair DNA N-glycosylase activity"/>
    <property type="evidence" value="ECO:0007669"/>
    <property type="project" value="TreeGrafter"/>
</dbReference>
<keyword evidence="3" id="KW-0234">DNA repair</keyword>
<evidence type="ECO:0000256" key="2">
    <source>
        <dbReference type="ARBA" id="ARBA00022801"/>
    </source>
</evidence>
<dbReference type="SMART" id="SM00986">
    <property type="entry name" value="UDG"/>
    <property type="match status" value="1"/>
</dbReference>